<evidence type="ECO:0000256" key="2">
    <source>
        <dbReference type="SAM" id="SignalP"/>
    </source>
</evidence>
<gene>
    <name evidence="3" type="ORF">PPAR00522_LOCUS15698</name>
    <name evidence="4" type="ORF">PPAR00522_LOCUS15699</name>
</gene>
<dbReference type="AlphaFoldDB" id="A0A6U0XCS0"/>
<evidence type="ECO:0000313" key="4">
    <source>
        <dbReference type="EMBL" id="CAD8781828.1"/>
    </source>
</evidence>
<keyword evidence="2" id="KW-0732">Signal</keyword>
<evidence type="ECO:0000313" key="3">
    <source>
        <dbReference type="EMBL" id="CAD8781826.1"/>
    </source>
</evidence>
<feature type="region of interest" description="Disordered" evidence="1">
    <location>
        <begin position="58"/>
        <end position="118"/>
    </location>
</feature>
<proteinExistence type="predicted"/>
<feature type="compositionally biased region" description="Basic and acidic residues" evidence="1">
    <location>
        <begin position="72"/>
        <end position="107"/>
    </location>
</feature>
<reference evidence="3" key="1">
    <citation type="submission" date="2021-01" db="EMBL/GenBank/DDBJ databases">
        <authorList>
            <person name="Corre E."/>
            <person name="Pelletier E."/>
            <person name="Niang G."/>
            <person name="Scheremetjew M."/>
            <person name="Finn R."/>
            <person name="Kale V."/>
            <person name="Holt S."/>
            <person name="Cochrane G."/>
            <person name="Meng A."/>
            <person name="Brown T."/>
            <person name="Cohen L."/>
        </authorList>
    </citation>
    <scope>NUCLEOTIDE SEQUENCE</scope>
    <source>
        <strain evidence="3">SAG 63-3</strain>
    </source>
</reference>
<name>A0A6U0XCS0_9CHLO</name>
<evidence type="ECO:0000256" key="1">
    <source>
        <dbReference type="SAM" id="MobiDB-lite"/>
    </source>
</evidence>
<dbReference type="EMBL" id="HBFM01024222">
    <property type="protein sequence ID" value="CAD8781828.1"/>
    <property type="molecule type" value="Transcribed_RNA"/>
</dbReference>
<feature type="signal peptide" evidence="2">
    <location>
        <begin position="1"/>
        <end position="24"/>
    </location>
</feature>
<feature type="chain" id="PRO_5035676915" evidence="2">
    <location>
        <begin position="25"/>
        <end position="141"/>
    </location>
</feature>
<protein>
    <submittedName>
        <fullName evidence="3">Uncharacterized protein</fullName>
    </submittedName>
</protein>
<sequence length="141" mass="16265">MRSHHLAFLLSRIIILLFYYSPKAVEVVNSQRWLKRSYMPPRALGPLLTETVSPINAEAFLNNGSRPQQGGEKGKEEEAQKKEEKEKEKEKEKEGEEGEKKEEEKTGSHLHGRSQGRMRPLIYVYDVSEFSSQILQYSRAS</sequence>
<accession>A0A6U0XCS0</accession>
<dbReference type="EMBL" id="HBFM01024221">
    <property type="protein sequence ID" value="CAD8781826.1"/>
    <property type="molecule type" value="Transcribed_RNA"/>
</dbReference>
<organism evidence="3">
    <name type="scientific">Polytomella parva</name>
    <dbReference type="NCBI Taxonomy" id="51329"/>
    <lineage>
        <taxon>Eukaryota</taxon>
        <taxon>Viridiplantae</taxon>
        <taxon>Chlorophyta</taxon>
        <taxon>core chlorophytes</taxon>
        <taxon>Chlorophyceae</taxon>
        <taxon>CS clade</taxon>
        <taxon>Chlamydomonadales</taxon>
        <taxon>Chlamydomonadaceae</taxon>
        <taxon>Polytomella</taxon>
    </lineage>
</organism>